<dbReference type="KEGG" id="bhg:I6G56_24305"/>
<organism evidence="2 3">
    <name type="scientific">Burkholderia humptydooensis</name>
    <dbReference type="NCBI Taxonomy" id="430531"/>
    <lineage>
        <taxon>Bacteria</taxon>
        <taxon>Pseudomonadati</taxon>
        <taxon>Pseudomonadota</taxon>
        <taxon>Betaproteobacteria</taxon>
        <taxon>Burkholderiales</taxon>
        <taxon>Burkholderiaceae</taxon>
        <taxon>Burkholderia</taxon>
        <taxon>pseudomallei group</taxon>
    </lineage>
</organism>
<feature type="region of interest" description="Disordered" evidence="1">
    <location>
        <begin position="213"/>
        <end position="245"/>
    </location>
</feature>
<protein>
    <submittedName>
        <fullName evidence="2">Uncharacterized protein</fullName>
    </submittedName>
</protein>
<accession>A0A7U4PAM5</accession>
<feature type="region of interest" description="Disordered" evidence="1">
    <location>
        <begin position="1"/>
        <end position="51"/>
    </location>
</feature>
<dbReference type="AlphaFoldDB" id="A0A7U4PAM5"/>
<reference evidence="2 3" key="1">
    <citation type="submission" date="2020-12" db="EMBL/GenBank/DDBJ databases">
        <title>FDA dAtabase for Regulatory Grade micrObial Sequences (FDA-ARGOS): Supporting development and validation of Infectious Disease Dx tests.</title>
        <authorList>
            <person name="Nelson B."/>
            <person name="Plummer A."/>
            <person name="Tallon L."/>
            <person name="Sadzewicz L."/>
            <person name="Zhao X."/>
            <person name="Boylan J."/>
            <person name="Ott S."/>
            <person name="Bowen H."/>
            <person name="Vavikolanu K."/>
            <person name="Mehta A."/>
            <person name="Aluvathingal J."/>
            <person name="Nadendla S."/>
            <person name="Myers T."/>
            <person name="Yan Y."/>
            <person name="Sichtig H."/>
        </authorList>
    </citation>
    <scope>NUCLEOTIDE SEQUENCE [LARGE SCALE GENOMIC DNA]</scope>
    <source>
        <strain evidence="2 3">FDAARGOS_899</strain>
    </source>
</reference>
<dbReference type="EMBL" id="CP065687">
    <property type="protein sequence ID" value="QPS47546.1"/>
    <property type="molecule type" value="Genomic_DNA"/>
</dbReference>
<proteinExistence type="predicted"/>
<dbReference type="RefSeq" id="WP_009914661.1">
    <property type="nucleotide sequence ID" value="NZ_CP013382.1"/>
</dbReference>
<sequence>MNPRVTEGSSVGQTYPSTPTTAEPPATSPTSGTSRTIPPGLSKLQRTPHKLGGSPVFQCPVQPNRVGGGVGVVIPENSFGRIPPGEAANLCYPNISSCVTVSALTRNGSLRGVHLTTPQGFEKKDMETTLEAIDARNCEKVVVAGPINEAKARTKNSAFDTRANITARMHELAPNAEVGFVETEATVRPHDIYVRHDPQTADGKLEVHVAPSNAPQEAGVKAGKPPQDASIPGNANRVADGDIVQSKPGGLRRLFSFSKNNA</sequence>
<evidence type="ECO:0000313" key="2">
    <source>
        <dbReference type="EMBL" id="QPS47546.1"/>
    </source>
</evidence>
<dbReference type="Proteomes" id="UP000594943">
    <property type="component" value="Chromosome 2"/>
</dbReference>
<accession>A0A7T2X0Q3</accession>
<name>A0A7U4PAM5_9BURK</name>
<feature type="compositionally biased region" description="Low complexity" evidence="1">
    <location>
        <begin position="14"/>
        <end position="36"/>
    </location>
</feature>
<evidence type="ECO:0000256" key="1">
    <source>
        <dbReference type="SAM" id="MobiDB-lite"/>
    </source>
</evidence>
<evidence type="ECO:0000313" key="3">
    <source>
        <dbReference type="Proteomes" id="UP000594943"/>
    </source>
</evidence>
<gene>
    <name evidence="2" type="ORF">I6G56_24305</name>
</gene>